<dbReference type="HOGENOM" id="CLU_2104783_0_0_9"/>
<reference evidence="2 3" key="1">
    <citation type="submission" date="2012-05" db="EMBL/GenBank/DDBJ databases">
        <title>The Genome Sequence of Eubacteriaceae bacterium CM2.</title>
        <authorList>
            <consortium name="The Broad Institute Genome Sequencing Platform"/>
            <person name="Earl A."/>
            <person name="Ward D."/>
            <person name="Feldgarden M."/>
            <person name="Gevers D."/>
            <person name="Sizova M."/>
            <person name="Hazen A."/>
            <person name="Epstein S."/>
            <person name="Walker B."/>
            <person name="Young S.K."/>
            <person name="Zeng Q."/>
            <person name="Gargeya S."/>
            <person name="Fitzgerald M."/>
            <person name="Haas B."/>
            <person name="Abouelleil A."/>
            <person name="Alvarado L."/>
            <person name="Arachchi H.M."/>
            <person name="Berlin A."/>
            <person name="Chapman S.B."/>
            <person name="Goldberg J."/>
            <person name="Griggs A."/>
            <person name="Gujja S."/>
            <person name="Hansen M."/>
            <person name="Howarth C."/>
            <person name="Imamovic A."/>
            <person name="Larimer J."/>
            <person name="McCowen C."/>
            <person name="Montmayeur A."/>
            <person name="Murphy C."/>
            <person name="Neiman D."/>
            <person name="Pearson M."/>
            <person name="Priest M."/>
            <person name="Roberts A."/>
            <person name="Saif S."/>
            <person name="Shea T."/>
            <person name="Sisk P."/>
            <person name="Sykes S."/>
            <person name="Wortman J."/>
            <person name="Nusbaum C."/>
            <person name="Birren B."/>
        </authorList>
    </citation>
    <scope>NUCLEOTIDE SEQUENCE [LARGE SCALE GENOMIC DNA]</scope>
    <source>
        <strain evidence="2 3">CM2</strain>
    </source>
</reference>
<evidence type="ECO:0000313" key="2">
    <source>
        <dbReference type="EMBL" id="EHL17376.1"/>
    </source>
</evidence>
<proteinExistence type="predicted"/>
<dbReference type="Proteomes" id="UP000017818">
    <property type="component" value="Unassembled WGS sequence"/>
</dbReference>
<evidence type="ECO:0000256" key="1">
    <source>
        <dbReference type="SAM" id="Coils"/>
    </source>
</evidence>
<dbReference type="EMBL" id="AFZF02000004">
    <property type="protein sequence ID" value="EHL17376.1"/>
    <property type="molecule type" value="Genomic_DNA"/>
</dbReference>
<accession>V9HQU7</accession>
<feature type="coiled-coil region" evidence="1">
    <location>
        <begin position="31"/>
        <end position="85"/>
    </location>
</feature>
<keyword evidence="1" id="KW-0175">Coiled coil</keyword>
<comment type="caution">
    <text evidence="2">The sequence shown here is derived from an EMBL/GenBank/DDBJ whole genome shotgun (WGS) entry which is preliminary data.</text>
</comment>
<organism evidence="2 3">
    <name type="scientific">Peptoanaerobacter stomatis</name>
    <dbReference type="NCBI Taxonomy" id="796937"/>
    <lineage>
        <taxon>Bacteria</taxon>
        <taxon>Bacillati</taxon>
        <taxon>Bacillota</taxon>
        <taxon>Clostridia</taxon>
        <taxon>Peptostreptococcales</taxon>
        <taxon>Filifactoraceae</taxon>
        <taxon>Peptoanaerobacter</taxon>
    </lineage>
</organism>
<evidence type="ECO:0000313" key="3">
    <source>
        <dbReference type="Proteomes" id="UP000017818"/>
    </source>
</evidence>
<sequence>MQISIEVLFSITVALIGVYATVSKILKDNKKDNEERQRQVANDREKQAERHIEIKKSLDYIAIDVDKINNTIKDIDNKVDAIDRRVTINEQAVKSAHHRLDNIEETCRVRSDSN</sequence>
<name>V9HQU7_9FIRM</name>
<dbReference type="OrthoDB" id="2186744at2"/>
<dbReference type="RefSeq" id="WP_009527176.1">
    <property type="nucleotide sequence ID" value="NZ_JH815225.1"/>
</dbReference>
<gene>
    <name evidence="2" type="ORF">HMPREF9630_00543</name>
</gene>
<dbReference type="AlphaFoldDB" id="V9HQU7"/>
<protein>
    <submittedName>
        <fullName evidence="2">Uncharacterized protein</fullName>
    </submittedName>
</protein>